<evidence type="ECO:0000259" key="1">
    <source>
        <dbReference type="SMART" id="SM00953"/>
    </source>
</evidence>
<evidence type="ECO:0000313" key="2">
    <source>
        <dbReference type="EMBL" id="MCG5077431.1"/>
    </source>
</evidence>
<keyword evidence="3" id="KW-1185">Reference proteome</keyword>
<feature type="domain" description="RES" evidence="1">
    <location>
        <begin position="214"/>
        <end position="374"/>
    </location>
</feature>
<dbReference type="RefSeq" id="WP_238467331.1">
    <property type="nucleotide sequence ID" value="NZ_JAKLJA010000036.1"/>
</dbReference>
<accession>A0A9X1UL87</accession>
<gene>
    <name evidence="2" type="ORF">L5014_29490</name>
</gene>
<protein>
    <submittedName>
        <fullName evidence="2">RES family NAD+ phosphorylase</fullName>
    </submittedName>
</protein>
<proteinExistence type="predicted"/>
<sequence length="473" mass="53482">MTEDDQHEPDDQPICLECAGDQFLRDEVSNTGRSDQCVVCGTTALCWGTRQYAERIQPLFQNRFISARPEYTMGEWLAAEGCSAVDVIQEMTKCGDDRTAELILESLREVWFWWPQDGEDDPLDDDLRFSPDPRASASSFLWTEIEEELRTRSRYFNPQIEERLREMFAGVDELVAQNGEKVIRRAGPETDLTRLWRMRIASDWREVCDMLISPAQKLGPPPSNVASAGRMNPTGISVFYGAADVETCLGEVRAPVGAHGVAAAFDITRELQLLDIAALARVEARNISHFDPEYQRKHERVAFLQRLSSALQVPVLPGEETSGYLPSQMVAEYLGSRNLPRFDGVIYPSIQSGGQGSNAVLFHHASVVEQLSPDKLLELRGPDWYQETFEIIESSQPAVVEQPEEHPIMLDEDAQRVRWDDRMPALRLCTDSIVIVDVKAIQYQFVKQPVPWIRHATVRDNNADGNRRTDVST</sequence>
<organism evidence="2 3">
    <name type="scientific">Paraburkholderia tagetis</name>
    <dbReference type="NCBI Taxonomy" id="2913261"/>
    <lineage>
        <taxon>Bacteria</taxon>
        <taxon>Pseudomonadati</taxon>
        <taxon>Pseudomonadota</taxon>
        <taxon>Betaproteobacteria</taxon>
        <taxon>Burkholderiales</taxon>
        <taxon>Burkholderiaceae</taxon>
        <taxon>Paraburkholderia</taxon>
    </lineage>
</organism>
<dbReference type="Pfam" id="PF08808">
    <property type="entry name" value="RES"/>
    <property type="match status" value="1"/>
</dbReference>
<name>A0A9X1UL87_9BURK</name>
<dbReference type="SMART" id="SM00953">
    <property type="entry name" value="RES"/>
    <property type="match status" value="1"/>
</dbReference>
<dbReference type="AlphaFoldDB" id="A0A9X1UL87"/>
<dbReference type="InterPro" id="IPR014914">
    <property type="entry name" value="RES_dom"/>
</dbReference>
<reference evidence="2" key="1">
    <citation type="submission" date="2022-01" db="EMBL/GenBank/DDBJ databases">
        <title>Genome sequence and assembly of Parabukholderia sp. RG36.</title>
        <authorList>
            <person name="Chhetri G."/>
        </authorList>
    </citation>
    <scope>NUCLEOTIDE SEQUENCE</scope>
    <source>
        <strain evidence="2">RG36</strain>
    </source>
</reference>
<comment type="caution">
    <text evidence="2">The sequence shown here is derived from an EMBL/GenBank/DDBJ whole genome shotgun (WGS) entry which is preliminary data.</text>
</comment>
<dbReference type="EMBL" id="JAKLJA010000036">
    <property type="protein sequence ID" value="MCG5077431.1"/>
    <property type="molecule type" value="Genomic_DNA"/>
</dbReference>
<dbReference type="Proteomes" id="UP001139308">
    <property type="component" value="Unassembled WGS sequence"/>
</dbReference>
<evidence type="ECO:0000313" key="3">
    <source>
        <dbReference type="Proteomes" id="UP001139308"/>
    </source>
</evidence>